<dbReference type="UniPathway" id="UPA00244">
    <property type="reaction ID" value="UER00312"/>
</dbReference>
<evidence type="ECO:0000256" key="7">
    <source>
        <dbReference type="HAMAP-Rule" id="MF_00536"/>
    </source>
</evidence>
<dbReference type="GO" id="GO:0000287">
    <property type="term" value="F:magnesium ion binding"/>
    <property type="evidence" value="ECO:0007669"/>
    <property type="project" value="UniProtKB-UniRule"/>
</dbReference>
<gene>
    <name evidence="7" type="primary">pdxA</name>
    <name evidence="8" type="ORF">SAMN05444003_0530</name>
</gene>
<feature type="binding site" evidence="7">
    <location>
        <position position="206"/>
    </location>
    <ligand>
        <name>a divalent metal cation</name>
        <dbReference type="ChEBI" id="CHEBI:60240"/>
        <note>ligand shared between dimeric partners</note>
    </ligand>
</feature>
<feature type="binding site" evidence="7">
    <location>
        <position position="161"/>
    </location>
    <ligand>
        <name>a divalent metal cation</name>
        <dbReference type="ChEBI" id="CHEBI:60240"/>
        <note>ligand shared between dimeric partners</note>
    </ligand>
</feature>
<keyword evidence="5 7" id="KW-0520">NAD</keyword>
<feature type="binding site" evidence="7">
    <location>
        <position position="269"/>
    </location>
    <ligand>
        <name>substrate</name>
    </ligand>
</feature>
<dbReference type="GO" id="GO:0051287">
    <property type="term" value="F:NAD binding"/>
    <property type="evidence" value="ECO:0007669"/>
    <property type="project" value="InterPro"/>
</dbReference>
<comment type="catalytic activity">
    <reaction evidence="7">
        <text>4-(phosphooxy)-L-threonine + NAD(+) = 3-amino-2-oxopropyl phosphate + CO2 + NADH</text>
        <dbReference type="Rhea" id="RHEA:32275"/>
        <dbReference type="ChEBI" id="CHEBI:16526"/>
        <dbReference type="ChEBI" id="CHEBI:57279"/>
        <dbReference type="ChEBI" id="CHEBI:57540"/>
        <dbReference type="ChEBI" id="CHEBI:57945"/>
        <dbReference type="ChEBI" id="CHEBI:58452"/>
        <dbReference type="EC" id="1.1.1.262"/>
    </reaction>
</comment>
<dbReference type="STRING" id="1508389.SAMN05444003_0530"/>
<proteinExistence type="inferred from homology"/>
<protein>
    <recommendedName>
        <fullName evidence="7">4-hydroxythreonine-4-phosphate dehydrogenase</fullName>
        <ecNumber evidence="7">1.1.1.262</ecNumber>
    </recommendedName>
    <alternativeName>
        <fullName evidence="7">4-(phosphohydroxy)-L-threonine dehydrogenase</fullName>
    </alternativeName>
</protein>
<keyword evidence="7" id="KW-0170">Cobalt</keyword>
<dbReference type="RefSeq" id="WP_072899063.1">
    <property type="nucleotide sequence ID" value="NZ_FQXB01000001.1"/>
</dbReference>
<feature type="binding site" evidence="7">
    <location>
        <position position="131"/>
    </location>
    <ligand>
        <name>substrate</name>
    </ligand>
</feature>
<keyword evidence="7" id="KW-0862">Zinc</keyword>
<keyword evidence="3 7" id="KW-0521">NADP</keyword>
<evidence type="ECO:0000256" key="5">
    <source>
        <dbReference type="ARBA" id="ARBA00023027"/>
    </source>
</evidence>
<keyword evidence="1 7" id="KW-0963">Cytoplasm</keyword>
<comment type="pathway">
    <text evidence="7">Cofactor biosynthesis; pyridoxine 5'-phosphate biosynthesis; pyridoxine 5'-phosphate from D-erythrose 4-phosphate: step 4/5.</text>
</comment>
<keyword evidence="7" id="KW-0460">Magnesium</keyword>
<dbReference type="Proteomes" id="UP000184074">
    <property type="component" value="Unassembled WGS sequence"/>
</dbReference>
<dbReference type="AlphaFoldDB" id="A0A1M5LXG2"/>
<evidence type="ECO:0000256" key="3">
    <source>
        <dbReference type="ARBA" id="ARBA00022857"/>
    </source>
</evidence>
<feature type="binding site" evidence="7">
    <location>
        <position position="261"/>
    </location>
    <ligand>
        <name>a divalent metal cation</name>
        <dbReference type="ChEBI" id="CHEBI:60240"/>
        <note>ligand shared between dimeric partners</note>
    </ligand>
</feature>
<name>A0A1M5LXG2_9RHOB</name>
<comment type="subcellular location">
    <subcellularLocation>
        <location evidence="7">Cytoplasm</location>
    </subcellularLocation>
</comment>
<comment type="subunit">
    <text evidence="7">Homodimer.</text>
</comment>
<evidence type="ECO:0000256" key="2">
    <source>
        <dbReference type="ARBA" id="ARBA00022723"/>
    </source>
</evidence>
<dbReference type="GO" id="GO:0042823">
    <property type="term" value="P:pyridoxal phosphate biosynthetic process"/>
    <property type="evidence" value="ECO:0007669"/>
    <property type="project" value="UniProtKB-UniRule"/>
</dbReference>
<dbReference type="InterPro" id="IPR037510">
    <property type="entry name" value="PdxA"/>
</dbReference>
<sequence>MADPKPVAISCGEPAGIGIEITVDAWKSLKDDVPLLWLGDPNHLPKGTAFEVVPDPSEAREVCSRALPVWAMDFQTPRVAGTPDPTHAKGTISSIETAVGFVTGGKCAALCTAPIHKAALKEGADFAFPGHTEFLAHLAGRGDAVMMLACDELRVVPATIHIPLADVPEQLTARLLTDTILVTNAALKRDFGIDAPRMAVAGLNPHAGENGKMGSEEIEMISPVLDALRNEGLDISGPLSADTMFHAAARKTYDVAICMYHDQALIPIKTIDFSGGVNVTLGLPFVRTSPDHGTAFDIAGKGIADPTSMIAAIRMAAQMAEARS</sequence>
<dbReference type="GO" id="GO:0050897">
    <property type="term" value="F:cobalt ion binding"/>
    <property type="evidence" value="ECO:0007669"/>
    <property type="project" value="UniProtKB-UniRule"/>
</dbReference>
<dbReference type="GO" id="GO:0008270">
    <property type="term" value="F:zinc ion binding"/>
    <property type="evidence" value="ECO:0007669"/>
    <property type="project" value="UniProtKB-UniRule"/>
</dbReference>
<dbReference type="HAMAP" id="MF_00536">
    <property type="entry name" value="PdxA"/>
    <property type="match status" value="1"/>
</dbReference>
<dbReference type="PANTHER" id="PTHR30004">
    <property type="entry name" value="4-HYDROXYTHREONINE-4-PHOSPHATE DEHYDROGENASE"/>
    <property type="match status" value="1"/>
</dbReference>
<evidence type="ECO:0000256" key="4">
    <source>
        <dbReference type="ARBA" id="ARBA00023002"/>
    </source>
</evidence>
<evidence type="ECO:0000313" key="9">
    <source>
        <dbReference type="Proteomes" id="UP000184074"/>
    </source>
</evidence>
<dbReference type="EMBL" id="FQXB01000001">
    <property type="protein sequence ID" value="SHG69695.1"/>
    <property type="molecule type" value="Genomic_DNA"/>
</dbReference>
<keyword evidence="6 7" id="KW-0664">Pyridoxine biosynthesis</keyword>
<evidence type="ECO:0000256" key="6">
    <source>
        <dbReference type="ARBA" id="ARBA00023096"/>
    </source>
</evidence>
<dbReference type="NCBIfam" id="TIGR00557">
    <property type="entry name" value="pdxA"/>
    <property type="match status" value="1"/>
</dbReference>
<dbReference type="OrthoDB" id="9801783at2"/>
<dbReference type="Pfam" id="PF04166">
    <property type="entry name" value="PdxA"/>
    <property type="match status" value="1"/>
</dbReference>
<dbReference type="GO" id="GO:0008615">
    <property type="term" value="P:pyridoxine biosynthetic process"/>
    <property type="evidence" value="ECO:0007669"/>
    <property type="project" value="UniProtKB-UniRule"/>
</dbReference>
<evidence type="ECO:0000313" key="8">
    <source>
        <dbReference type="EMBL" id="SHG69695.1"/>
    </source>
</evidence>
<reference evidence="8 9" key="1">
    <citation type="submission" date="2016-11" db="EMBL/GenBank/DDBJ databases">
        <authorList>
            <person name="Jaros S."/>
            <person name="Januszkiewicz K."/>
            <person name="Wedrychowicz H."/>
        </authorList>
    </citation>
    <scope>NUCLEOTIDE SEQUENCE [LARGE SCALE GENOMIC DNA]</scope>
    <source>
        <strain evidence="8 9">DSM 28715</strain>
    </source>
</reference>
<dbReference type="GO" id="GO:0005737">
    <property type="term" value="C:cytoplasm"/>
    <property type="evidence" value="ECO:0007669"/>
    <property type="project" value="UniProtKB-SubCell"/>
</dbReference>
<dbReference type="SUPFAM" id="SSF53659">
    <property type="entry name" value="Isocitrate/Isopropylmalate dehydrogenase-like"/>
    <property type="match status" value="1"/>
</dbReference>
<dbReference type="GO" id="GO:0050570">
    <property type="term" value="F:4-hydroxythreonine-4-phosphate dehydrogenase activity"/>
    <property type="evidence" value="ECO:0007669"/>
    <property type="project" value="UniProtKB-UniRule"/>
</dbReference>
<dbReference type="NCBIfam" id="NF003699">
    <property type="entry name" value="PRK05312.1"/>
    <property type="match status" value="1"/>
</dbReference>
<feature type="binding site" evidence="7">
    <location>
        <position position="287"/>
    </location>
    <ligand>
        <name>substrate</name>
    </ligand>
</feature>
<evidence type="ECO:0000256" key="1">
    <source>
        <dbReference type="ARBA" id="ARBA00022490"/>
    </source>
</evidence>
<feature type="binding site" evidence="7">
    <location>
        <position position="278"/>
    </location>
    <ligand>
        <name>substrate</name>
    </ligand>
</feature>
<keyword evidence="4 7" id="KW-0560">Oxidoreductase</keyword>
<comment type="function">
    <text evidence="7">Catalyzes the NAD(P)-dependent oxidation of 4-(phosphooxy)-L-threonine (HTP) into 2-amino-3-oxo-4-(phosphooxy)butyric acid which spontaneously decarboxylates to form 3-amino-2-oxopropyl phosphate (AHAP).</text>
</comment>
<organism evidence="8 9">
    <name type="scientific">Cognatiyoonia sediminum</name>
    <dbReference type="NCBI Taxonomy" id="1508389"/>
    <lineage>
        <taxon>Bacteria</taxon>
        <taxon>Pseudomonadati</taxon>
        <taxon>Pseudomonadota</taxon>
        <taxon>Alphaproteobacteria</taxon>
        <taxon>Rhodobacterales</taxon>
        <taxon>Paracoccaceae</taxon>
        <taxon>Cognatiyoonia</taxon>
    </lineage>
</organism>
<comment type="similarity">
    <text evidence="7">Belongs to the PdxA family.</text>
</comment>
<dbReference type="EC" id="1.1.1.262" evidence="7"/>
<comment type="miscellaneous">
    <text evidence="7">The active site is located at the dimer interface.</text>
</comment>
<dbReference type="Gene3D" id="3.40.718.10">
    <property type="entry name" value="Isopropylmalate Dehydrogenase"/>
    <property type="match status" value="1"/>
</dbReference>
<dbReference type="InterPro" id="IPR005255">
    <property type="entry name" value="PdxA_fam"/>
</dbReference>
<keyword evidence="9" id="KW-1185">Reference proteome</keyword>
<accession>A0A1M5LXG2</accession>
<comment type="cofactor">
    <cofactor evidence="7">
        <name>Zn(2+)</name>
        <dbReference type="ChEBI" id="CHEBI:29105"/>
    </cofactor>
    <cofactor evidence="7">
        <name>Mg(2+)</name>
        <dbReference type="ChEBI" id="CHEBI:18420"/>
    </cofactor>
    <cofactor evidence="7">
        <name>Co(2+)</name>
        <dbReference type="ChEBI" id="CHEBI:48828"/>
    </cofactor>
    <text evidence="7">Binds 1 divalent metal cation per subunit. Can use ions such as Zn(2+), Mg(2+) or Co(2+).</text>
</comment>
<feature type="binding site" evidence="7">
    <location>
        <position position="132"/>
    </location>
    <ligand>
        <name>substrate</name>
    </ligand>
</feature>
<keyword evidence="2 7" id="KW-0479">Metal-binding</keyword>
<dbReference type="PANTHER" id="PTHR30004:SF6">
    <property type="entry name" value="D-THREONATE 4-PHOSPHATE DEHYDROGENASE"/>
    <property type="match status" value="1"/>
</dbReference>